<name>Q2IRZ7_RHOP2</name>
<dbReference type="SUPFAM" id="SSF56801">
    <property type="entry name" value="Acetyl-CoA synthetase-like"/>
    <property type="match status" value="1"/>
</dbReference>
<feature type="domain" description="AMP-dependent synthetase/ligase" evidence="2">
    <location>
        <begin position="67"/>
        <end position="454"/>
    </location>
</feature>
<dbReference type="STRING" id="316058.RPB_4326"/>
<dbReference type="CDD" id="cd05967">
    <property type="entry name" value="PrpE"/>
    <property type="match status" value="1"/>
</dbReference>
<dbReference type="InterPro" id="IPR025110">
    <property type="entry name" value="AMP-bd_C"/>
</dbReference>
<dbReference type="PROSITE" id="PS00455">
    <property type="entry name" value="AMP_BINDING"/>
    <property type="match status" value="1"/>
</dbReference>
<dbReference type="Proteomes" id="UP000008809">
    <property type="component" value="Chromosome"/>
</dbReference>
<dbReference type="Gene3D" id="3.40.50.12780">
    <property type="entry name" value="N-terminal domain of ligase-like"/>
    <property type="match status" value="1"/>
</dbReference>
<dbReference type="FunFam" id="3.40.50.12780:FF:000011">
    <property type="entry name" value="Acetyl-coenzyme A synthetase 2-like, mitochondrial"/>
    <property type="match status" value="1"/>
</dbReference>
<dbReference type="Pfam" id="PF00501">
    <property type="entry name" value="AMP-binding"/>
    <property type="match status" value="1"/>
</dbReference>
<dbReference type="FunFam" id="3.30.300.30:FF:000017">
    <property type="entry name" value="Acyl-CoA synthetase short-chain family member 3"/>
    <property type="match status" value="1"/>
</dbReference>
<reference evidence="5 6" key="1">
    <citation type="submission" date="2006-01" db="EMBL/GenBank/DDBJ databases">
        <title>Complete sequence of Rhodopseudomonas palustris HaA2.</title>
        <authorList>
            <consortium name="US DOE Joint Genome Institute"/>
            <person name="Copeland A."/>
            <person name="Lucas S."/>
            <person name="Lapidus A."/>
            <person name="Barry K."/>
            <person name="Detter J.C."/>
            <person name="Glavina T."/>
            <person name="Hammon N."/>
            <person name="Israni S."/>
            <person name="Pitluck S."/>
            <person name="Chain P."/>
            <person name="Malfatti S."/>
            <person name="Shin M."/>
            <person name="Vergez L."/>
            <person name="Schmutz J."/>
            <person name="Larimer F."/>
            <person name="Land M."/>
            <person name="Hauser L."/>
            <person name="Pelletier D.A."/>
            <person name="Kyrpides N."/>
            <person name="Anderson I."/>
            <person name="Oda Y."/>
            <person name="Harwood C.S."/>
            <person name="Richardson P."/>
        </authorList>
    </citation>
    <scope>NUCLEOTIDE SEQUENCE [LARGE SCALE GENOMIC DNA]</scope>
    <source>
        <strain evidence="5 6">HaA2</strain>
    </source>
</reference>
<dbReference type="InterPro" id="IPR000873">
    <property type="entry name" value="AMP-dep_synth/lig_dom"/>
</dbReference>
<proteinExistence type="inferred from homology"/>
<accession>Q2IRZ7</accession>
<evidence type="ECO:0000259" key="4">
    <source>
        <dbReference type="Pfam" id="PF16177"/>
    </source>
</evidence>
<dbReference type="RefSeq" id="WP_011443197.1">
    <property type="nucleotide sequence ID" value="NC_007778.1"/>
</dbReference>
<evidence type="ECO:0000259" key="3">
    <source>
        <dbReference type="Pfam" id="PF13193"/>
    </source>
</evidence>
<protein>
    <submittedName>
        <fullName evidence="5">AMP-dependent synthetase and ligase</fullName>
    </submittedName>
</protein>
<dbReference type="PANTHER" id="PTHR43347">
    <property type="entry name" value="ACYL-COA SYNTHETASE"/>
    <property type="match status" value="1"/>
</dbReference>
<evidence type="ECO:0000259" key="2">
    <source>
        <dbReference type="Pfam" id="PF00501"/>
    </source>
</evidence>
<dbReference type="InterPro" id="IPR020845">
    <property type="entry name" value="AMP-binding_CS"/>
</dbReference>
<dbReference type="GO" id="GO:0070013">
    <property type="term" value="C:intracellular organelle lumen"/>
    <property type="evidence" value="ECO:0007669"/>
    <property type="project" value="UniProtKB-ARBA"/>
</dbReference>
<dbReference type="eggNOG" id="COG0365">
    <property type="taxonomic scope" value="Bacteria"/>
</dbReference>
<sequence length="636" mass="69245">MNIQDKSRYREVHARSLADPEGFWAEAAREIDWIVPATKVFDPSQGLYGRWFAGAKVNTCYNALDRHVANGRADQVALIHDSPLTGTISTFTYAEMLREVQALAAVMQDFGVEKGDRVILYMPMVPESMVAMLACARIGAVHSVVFGGFAAKELATRIDDAKPKLILSASCGIEPGRIVKYKPLLDEAIGLSSAKPDACIILKRPQQDCDLVEGRDHDWGKLRSEALAAGKTAECVAVDATDPLYILYTSGTTGKPKGVVRDNGGHLVALKWSMENLYGVKPGEVWWCASDIGWVVGHSYIIYGPLIHGATSIMYEGKPVGTPDPGAFWRVIAEHGAVALFTAPTAFRAIRKDDPDGSFMRKYDLSKLRTLFLAGERADPPTVEWAEQQLKVPVIDHWWQTETGWCIAGNPVGLGLLPVKHGSPTVPMPGYDVRVVDEGSKPVPAGTMGSIVIKLPLPPGNLPTLWQQDERCRESYFADFPGYYKTSDAGYMDEDGYVFVMGRTDDIINVAGHRLSTGGMEEILASHPDVAECAVLGINDTIKGEVPCGLIVLKSGVTRDHAEIEKEIVKLVRDKLGPVAAFKLAITVPRLPKTRSGKILRGTIKKIADGDEWAMPATIEDPTALDDISSALKSHS</sequence>
<dbReference type="KEGG" id="rpb:RPB_4326"/>
<dbReference type="GO" id="GO:0050218">
    <property type="term" value="F:propionate-CoA ligase activity"/>
    <property type="evidence" value="ECO:0007669"/>
    <property type="project" value="TreeGrafter"/>
</dbReference>
<organism evidence="5 6">
    <name type="scientific">Rhodopseudomonas palustris (strain HaA2)</name>
    <dbReference type="NCBI Taxonomy" id="316058"/>
    <lineage>
        <taxon>Bacteria</taxon>
        <taxon>Pseudomonadati</taxon>
        <taxon>Pseudomonadota</taxon>
        <taxon>Alphaproteobacteria</taxon>
        <taxon>Hyphomicrobiales</taxon>
        <taxon>Nitrobacteraceae</taxon>
        <taxon>Rhodopseudomonas</taxon>
    </lineage>
</organism>
<dbReference type="InterPro" id="IPR045851">
    <property type="entry name" value="AMP-bd_C_sf"/>
</dbReference>
<evidence type="ECO:0000313" key="6">
    <source>
        <dbReference type="Proteomes" id="UP000008809"/>
    </source>
</evidence>
<evidence type="ECO:0000313" key="5">
    <source>
        <dbReference type="EMBL" id="ABD09013.1"/>
    </source>
</evidence>
<feature type="domain" description="AMP-binding enzyme C-terminal" evidence="3">
    <location>
        <begin position="520"/>
        <end position="598"/>
    </location>
</feature>
<feature type="domain" description="Acetyl-coenzyme A synthetase N-terminal" evidence="4">
    <location>
        <begin position="9"/>
        <end position="63"/>
    </location>
</feature>
<dbReference type="AlphaFoldDB" id="Q2IRZ7"/>
<dbReference type="Pfam" id="PF16177">
    <property type="entry name" value="ACAS_N"/>
    <property type="match status" value="1"/>
</dbReference>
<dbReference type="HOGENOM" id="CLU_000022_3_5_5"/>
<dbReference type="InterPro" id="IPR032387">
    <property type="entry name" value="ACAS_N"/>
</dbReference>
<dbReference type="PANTHER" id="PTHR43347:SF3">
    <property type="entry name" value="ACYL-COA SYNTHETASE SHORT-CHAIN FAMILY MEMBER 3, MITOCHONDRIAL"/>
    <property type="match status" value="1"/>
</dbReference>
<keyword evidence="6" id="KW-1185">Reference proteome</keyword>
<dbReference type="OrthoDB" id="9803968at2"/>
<comment type="similarity">
    <text evidence="1">Belongs to the ATP-dependent AMP-binding enzyme family.</text>
</comment>
<dbReference type="EMBL" id="CP000250">
    <property type="protein sequence ID" value="ABD09013.1"/>
    <property type="molecule type" value="Genomic_DNA"/>
</dbReference>
<evidence type="ECO:0000256" key="1">
    <source>
        <dbReference type="ARBA" id="ARBA00006432"/>
    </source>
</evidence>
<dbReference type="Pfam" id="PF13193">
    <property type="entry name" value="AMP-binding_C"/>
    <property type="match status" value="1"/>
</dbReference>
<dbReference type="InterPro" id="IPR042099">
    <property type="entry name" value="ANL_N_sf"/>
</dbReference>
<keyword evidence="5" id="KW-0436">Ligase</keyword>
<dbReference type="Gene3D" id="3.30.300.30">
    <property type="match status" value="1"/>
</dbReference>
<gene>
    <name evidence="5" type="ordered locus">RPB_4326</name>
</gene>